<proteinExistence type="predicted"/>
<name>A0A1Z4UXS7_9CYAN</name>
<dbReference type="Proteomes" id="UP000218702">
    <property type="component" value="Chromosome"/>
</dbReference>
<dbReference type="EMBL" id="AP018316">
    <property type="protein sequence ID" value="BAZ83983.1"/>
    <property type="molecule type" value="Genomic_DNA"/>
</dbReference>
<reference evidence="1 2" key="1">
    <citation type="submission" date="2017-06" db="EMBL/GenBank/DDBJ databases">
        <title>Genome sequencing of cyanobaciteial culture collection at National Institute for Environmental Studies (NIES).</title>
        <authorList>
            <person name="Hirose Y."/>
            <person name="Shimura Y."/>
            <person name="Fujisawa T."/>
            <person name="Nakamura Y."/>
            <person name="Kawachi M."/>
        </authorList>
    </citation>
    <scope>NUCLEOTIDE SEQUENCE [LARGE SCALE GENOMIC DNA]</scope>
    <source>
        <strain evidence="1 2">NIES-806</strain>
    </source>
</reference>
<organism evidence="1 2">
    <name type="scientific">Dolichospermum compactum NIES-806</name>
    <dbReference type="NCBI Taxonomy" id="1973481"/>
    <lineage>
        <taxon>Bacteria</taxon>
        <taxon>Bacillati</taxon>
        <taxon>Cyanobacteriota</taxon>
        <taxon>Cyanophyceae</taxon>
        <taxon>Nostocales</taxon>
        <taxon>Aphanizomenonaceae</taxon>
        <taxon>Dolichospermum</taxon>
        <taxon>Dolichospermum compactum</taxon>
    </lineage>
</organism>
<dbReference type="AlphaFoldDB" id="A0A1Z4UXS7"/>
<protein>
    <submittedName>
        <fullName evidence="1">Uncharacterized protein</fullName>
    </submittedName>
</protein>
<dbReference type="OrthoDB" id="495361at2"/>
<dbReference type="RefSeq" id="WP_096662784.1">
    <property type="nucleotide sequence ID" value="NZ_AP018316.1"/>
</dbReference>
<evidence type="ECO:0000313" key="2">
    <source>
        <dbReference type="Proteomes" id="UP000218702"/>
    </source>
</evidence>
<evidence type="ECO:0000313" key="1">
    <source>
        <dbReference type="EMBL" id="BAZ83983.1"/>
    </source>
</evidence>
<accession>A0A1Z4UXS7</accession>
<gene>
    <name evidence="1" type="ORF">NIES806_01630</name>
</gene>
<keyword evidence="2" id="KW-1185">Reference proteome</keyword>
<dbReference type="KEGG" id="dcm:NIES806_01630"/>
<sequence>MNIKLDHSTPCHLTSFFTLLIKEGISPNQIVLGIVQLATQTHELDGMMASADCLRLLLVLMPAKTCAKGVSEYISSLAAEGITTLILLDALSLACYVCGQSDEANLVHLTYKRLQADAIISQMLRD</sequence>